<dbReference type="SMART" id="SM00267">
    <property type="entry name" value="GGDEF"/>
    <property type="match status" value="1"/>
</dbReference>
<dbReference type="Pfam" id="PF00990">
    <property type="entry name" value="GGDEF"/>
    <property type="match status" value="1"/>
</dbReference>
<dbReference type="EMBL" id="JAJNNZ010000006">
    <property type="protein sequence ID" value="MCJ2377141.1"/>
    <property type="molecule type" value="Genomic_DNA"/>
</dbReference>
<dbReference type="AlphaFoldDB" id="A0A9X2AWD2"/>
<dbReference type="GO" id="GO:0071111">
    <property type="term" value="F:cyclic-guanylate-specific phosphodiesterase activity"/>
    <property type="evidence" value="ECO:0007669"/>
    <property type="project" value="InterPro"/>
</dbReference>
<feature type="domain" description="EAL" evidence="1">
    <location>
        <begin position="357"/>
        <end position="610"/>
    </location>
</feature>
<dbReference type="PROSITE" id="PS50883">
    <property type="entry name" value="EAL"/>
    <property type="match status" value="1"/>
</dbReference>
<evidence type="ECO:0000259" key="2">
    <source>
        <dbReference type="PROSITE" id="PS50887"/>
    </source>
</evidence>
<gene>
    <name evidence="3" type="ORF">LNL84_09905</name>
</gene>
<evidence type="ECO:0000313" key="4">
    <source>
        <dbReference type="Proteomes" id="UP001139488"/>
    </source>
</evidence>
<protein>
    <submittedName>
        <fullName evidence="3">Bifunctional diguanylate cyclase/phosphodiesterase</fullName>
    </submittedName>
</protein>
<organism evidence="3 4">
    <name type="scientific">Vibrio gelatinilyticus</name>
    <dbReference type="NCBI Taxonomy" id="2893468"/>
    <lineage>
        <taxon>Bacteria</taxon>
        <taxon>Pseudomonadati</taxon>
        <taxon>Pseudomonadota</taxon>
        <taxon>Gammaproteobacteria</taxon>
        <taxon>Vibrionales</taxon>
        <taxon>Vibrionaceae</taxon>
        <taxon>Vibrio</taxon>
    </lineage>
</organism>
<dbReference type="RefSeq" id="WP_244357079.1">
    <property type="nucleotide sequence ID" value="NZ_JAJNNZ010000006.1"/>
</dbReference>
<dbReference type="Pfam" id="PF00563">
    <property type="entry name" value="EAL"/>
    <property type="match status" value="1"/>
</dbReference>
<dbReference type="SMART" id="SM00052">
    <property type="entry name" value="EAL"/>
    <property type="match status" value="1"/>
</dbReference>
<dbReference type="PANTHER" id="PTHR33121:SF71">
    <property type="entry name" value="OXYGEN SENSOR PROTEIN DOSP"/>
    <property type="match status" value="1"/>
</dbReference>
<dbReference type="PANTHER" id="PTHR33121">
    <property type="entry name" value="CYCLIC DI-GMP PHOSPHODIESTERASE PDEF"/>
    <property type="match status" value="1"/>
</dbReference>
<dbReference type="Gene3D" id="3.20.20.450">
    <property type="entry name" value="EAL domain"/>
    <property type="match status" value="1"/>
</dbReference>
<accession>A0A9X2AWD2</accession>
<dbReference type="InterPro" id="IPR035919">
    <property type="entry name" value="EAL_sf"/>
</dbReference>
<dbReference type="InterPro" id="IPR000160">
    <property type="entry name" value="GGDEF_dom"/>
</dbReference>
<evidence type="ECO:0000313" key="3">
    <source>
        <dbReference type="EMBL" id="MCJ2377141.1"/>
    </source>
</evidence>
<sequence>MSLMNFVSEITHCPVLALFTYQGSELYLKVVVGSFIKKDLYISNIKVPEIEAITPFLTKSVDTHEKTAIDHCFNYFKQFGEPNSIYYFKTLSVRQICLAKGEPYGVLVSLNTNEDYATATIEHLAGILKNNLHIHMLQKEIEVNQKTAGALISKLDTKVDQISHSLEVETNLRILLEKQLEHQKNHDAGTLMLNRKGFEIALKEQLIRCEQGSSNKFLAVILIHLTNGERIHTRLGSHEFEELLIDYEKKIRQCVNDNISMARVSTTEIAFCVHVSPNDEGYLAKLCEQLASVGRKGFVVKEHEVHIHAYMGIATSYHTDDPDKLINKAYHASVSCKESGAQYTLFTKADSEEQKEFNQLECYLLQAVRNDDLILYFQPKVRPIDQRWVGAEVLLRWKHPILGEISNEALIHMAEQNGLIIELGNFVLRAAIDKASEWATMESEFKVSVNISAKQICDPLFAERLIDLLEQHELPAKNIELELTESCLISNLEVAKANVLSLHEQGVSFSLDDFGTGYASFNYLKQLPFDSIKVDKSFLQNIHDNPNDEAIIRSIISIAKKLKKEVVVEGVENKLHHSFICKENCDIGQGYYYARPMPGDEFEQKFLQRFPPKVANNVIR</sequence>
<dbReference type="Proteomes" id="UP001139488">
    <property type="component" value="Unassembled WGS sequence"/>
</dbReference>
<dbReference type="InterPro" id="IPR043128">
    <property type="entry name" value="Rev_trsase/Diguanyl_cyclase"/>
</dbReference>
<reference evidence="3" key="1">
    <citation type="submission" date="2021-11" db="EMBL/GenBank/DDBJ databases">
        <title>Vibrio ZSDE26 sp. nov. and Vibrio ZSDZ34 sp. nov., isolated from coastal seawater in Qingdao.</title>
        <authorList>
            <person name="Zhang P."/>
        </authorList>
    </citation>
    <scope>NUCLEOTIDE SEQUENCE</scope>
    <source>
        <strain evidence="3">ZSDZ34</strain>
    </source>
</reference>
<proteinExistence type="predicted"/>
<comment type="caution">
    <text evidence="3">The sequence shown here is derived from an EMBL/GenBank/DDBJ whole genome shotgun (WGS) entry which is preliminary data.</text>
</comment>
<dbReference type="PROSITE" id="PS50887">
    <property type="entry name" value="GGDEF"/>
    <property type="match status" value="1"/>
</dbReference>
<dbReference type="Gene3D" id="3.30.70.270">
    <property type="match status" value="1"/>
</dbReference>
<feature type="domain" description="GGDEF" evidence="2">
    <location>
        <begin position="216"/>
        <end position="349"/>
    </location>
</feature>
<name>A0A9X2AWD2_9VIBR</name>
<dbReference type="SUPFAM" id="SSF141868">
    <property type="entry name" value="EAL domain-like"/>
    <property type="match status" value="1"/>
</dbReference>
<keyword evidence="4" id="KW-1185">Reference proteome</keyword>
<dbReference type="SUPFAM" id="SSF55073">
    <property type="entry name" value="Nucleotide cyclase"/>
    <property type="match status" value="1"/>
</dbReference>
<evidence type="ECO:0000259" key="1">
    <source>
        <dbReference type="PROSITE" id="PS50883"/>
    </source>
</evidence>
<dbReference type="InterPro" id="IPR050706">
    <property type="entry name" value="Cyclic-di-GMP_PDE-like"/>
</dbReference>
<dbReference type="CDD" id="cd01948">
    <property type="entry name" value="EAL"/>
    <property type="match status" value="1"/>
</dbReference>
<dbReference type="InterPro" id="IPR029787">
    <property type="entry name" value="Nucleotide_cyclase"/>
</dbReference>
<dbReference type="InterPro" id="IPR001633">
    <property type="entry name" value="EAL_dom"/>
</dbReference>